<evidence type="ECO:0000313" key="7">
    <source>
        <dbReference type="EMBL" id="SLN63631.1"/>
    </source>
</evidence>
<evidence type="ECO:0000256" key="5">
    <source>
        <dbReference type="ARBA" id="ARBA00023014"/>
    </source>
</evidence>
<evidence type="ECO:0000256" key="4">
    <source>
        <dbReference type="ARBA" id="ARBA00023004"/>
    </source>
</evidence>
<dbReference type="PANTHER" id="PTHR44379">
    <property type="entry name" value="OXIDOREDUCTASE WITH IRON-SULFUR SUBUNIT"/>
    <property type="match status" value="1"/>
</dbReference>
<dbReference type="EC" id="1.17.2.1" evidence="7"/>
<dbReference type="PROSITE" id="PS51085">
    <property type="entry name" value="2FE2S_FER_2"/>
    <property type="match status" value="1"/>
</dbReference>
<dbReference type="InterPro" id="IPR051452">
    <property type="entry name" value="Diverse_Oxidoreductases"/>
</dbReference>
<dbReference type="Pfam" id="PF01799">
    <property type="entry name" value="Fer2_2"/>
    <property type="match status" value="1"/>
</dbReference>
<dbReference type="PANTHER" id="PTHR44379:SF6">
    <property type="entry name" value="BLR6046 PROTEIN"/>
    <property type="match status" value="1"/>
</dbReference>
<keyword evidence="8" id="KW-1185">Reference proteome</keyword>
<organism evidence="7 8">
    <name type="scientific">Roseivivax jejudonensis</name>
    <dbReference type="NCBI Taxonomy" id="1529041"/>
    <lineage>
        <taxon>Bacteria</taxon>
        <taxon>Pseudomonadati</taxon>
        <taxon>Pseudomonadota</taxon>
        <taxon>Alphaproteobacteria</taxon>
        <taxon>Rhodobacterales</taxon>
        <taxon>Roseobacteraceae</taxon>
        <taxon>Roseivivax</taxon>
    </lineage>
</organism>
<dbReference type="EMBL" id="FWFK01000006">
    <property type="protein sequence ID" value="SLN63631.1"/>
    <property type="molecule type" value="Genomic_DNA"/>
</dbReference>
<dbReference type="Gene3D" id="1.10.150.120">
    <property type="entry name" value="[2Fe-2S]-binding domain"/>
    <property type="match status" value="1"/>
</dbReference>
<keyword evidence="5" id="KW-0411">Iron-sulfur</keyword>
<feature type="domain" description="2Fe-2S ferredoxin-type" evidence="6">
    <location>
        <begin position="4"/>
        <end position="79"/>
    </location>
</feature>
<evidence type="ECO:0000256" key="2">
    <source>
        <dbReference type="ARBA" id="ARBA00022723"/>
    </source>
</evidence>
<evidence type="ECO:0000259" key="6">
    <source>
        <dbReference type="PROSITE" id="PS51085"/>
    </source>
</evidence>
<dbReference type="InterPro" id="IPR002888">
    <property type="entry name" value="2Fe-2S-bd"/>
</dbReference>
<reference evidence="7 8" key="1">
    <citation type="submission" date="2017-03" db="EMBL/GenBank/DDBJ databases">
        <authorList>
            <person name="Afonso C.L."/>
            <person name="Miller P.J."/>
            <person name="Scott M.A."/>
            <person name="Spackman E."/>
            <person name="Goraichik I."/>
            <person name="Dimitrov K.M."/>
            <person name="Suarez D.L."/>
            <person name="Swayne D.E."/>
        </authorList>
    </citation>
    <scope>NUCLEOTIDE SEQUENCE [LARGE SCALE GENOMIC DNA]</scope>
    <source>
        <strain evidence="7 8">CECT 8625</strain>
    </source>
</reference>
<keyword evidence="4" id="KW-0408">Iron</keyword>
<dbReference type="Pfam" id="PF00111">
    <property type="entry name" value="Fer2"/>
    <property type="match status" value="1"/>
</dbReference>
<name>A0A1X6ZWD0_9RHOB</name>
<evidence type="ECO:0000256" key="3">
    <source>
        <dbReference type="ARBA" id="ARBA00023002"/>
    </source>
</evidence>
<dbReference type="SUPFAM" id="SSF54292">
    <property type="entry name" value="2Fe-2S ferredoxin-like"/>
    <property type="match status" value="1"/>
</dbReference>
<dbReference type="GO" id="GO:0016491">
    <property type="term" value="F:oxidoreductase activity"/>
    <property type="evidence" value="ECO:0007669"/>
    <property type="project" value="UniProtKB-KW"/>
</dbReference>
<dbReference type="GO" id="GO:0051537">
    <property type="term" value="F:2 iron, 2 sulfur cluster binding"/>
    <property type="evidence" value="ECO:0007669"/>
    <property type="project" value="UniProtKB-KW"/>
</dbReference>
<dbReference type="SUPFAM" id="SSF47741">
    <property type="entry name" value="CO dehydrogenase ISP C-domain like"/>
    <property type="match status" value="1"/>
</dbReference>
<evidence type="ECO:0000256" key="1">
    <source>
        <dbReference type="ARBA" id="ARBA00022714"/>
    </source>
</evidence>
<dbReference type="Gene3D" id="3.10.20.30">
    <property type="match status" value="1"/>
</dbReference>
<sequence>MTKQTFEITVDGETRSVIAEPDMPLLYALRGALEKKGPKFGCGLAQCGACTVLLDGEPIRSCVTPIDSVSGEVRTLDGLATDGTPHPVQAAFIEEEAPQCGYCTNGWMMYAVAMLEKNPDVSDQEIRDNFAGLKCRCGTHMAILRATKAAADAMKA</sequence>
<dbReference type="InterPro" id="IPR012675">
    <property type="entry name" value="Beta-grasp_dom_sf"/>
</dbReference>
<protein>
    <submittedName>
        <fullName evidence="7">Nicotinate dehydrogenase subunit A</fullName>
        <ecNumber evidence="7">1.17.2.1</ecNumber>
    </submittedName>
</protein>
<dbReference type="InterPro" id="IPR001041">
    <property type="entry name" value="2Fe-2S_ferredoxin-type"/>
</dbReference>
<evidence type="ECO:0000313" key="8">
    <source>
        <dbReference type="Proteomes" id="UP000193570"/>
    </source>
</evidence>
<dbReference type="Proteomes" id="UP000193570">
    <property type="component" value="Unassembled WGS sequence"/>
</dbReference>
<proteinExistence type="predicted"/>
<keyword evidence="1" id="KW-0001">2Fe-2S</keyword>
<dbReference type="InterPro" id="IPR036884">
    <property type="entry name" value="2Fe-2S-bd_dom_sf"/>
</dbReference>
<dbReference type="PROSITE" id="PS00197">
    <property type="entry name" value="2FE2S_FER_1"/>
    <property type="match status" value="1"/>
</dbReference>
<dbReference type="RefSeq" id="WP_085792903.1">
    <property type="nucleotide sequence ID" value="NZ_FWFK01000006.1"/>
</dbReference>
<dbReference type="InterPro" id="IPR036010">
    <property type="entry name" value="2Fe-2S_ferredoxin-like_sf"/>
</dbReference>
<dbReference type="AlphaFoldDB" id="A0A1X6ZWD0"/>
<dbReference type="CDD" id="cd00207">
    <property type="entry name" value="fer2"/>
    <property type="match status" value="1"/>
</dbReference>
<gene>
    <name evidence="7" type="primary">nicA</name>
    <name evidence="7" type="ORF">ROJ8625_03214</name>
</gene>
<dbReference type="InterPro" id="IPR006058">
    <property type="entry name" value="2Fe2S_fd_BS"/>
</dbReference>
<keyword evidence="2" id="KW-0479">Metal-binding</keyword>
<dbReference type="GO" id="GO:0046872">
    <property type="term" value="F:metal ion binding"/>
    <property type="evidence" value="ECO:0007669"/>
    <property type="project" value="UniProtKB-KW"/>
</dbReference>
<keyword evidence="3 7" id="KW-0560">Oxidoreductase</keyword>
<accession>A0A1X6ZWD0</accession>
<dbReference type="OrthoDB" id="9792018at2"/>